<keyword evidence="1" id="KW-0732">Signal</keyword>
<dbReference type="RefSeq" id="WP_394843498.1">
    <property type="nucleotide sequence ID" value="NZ_CP089982.1"/>
</dbReference>
<protein>
    <recommendedName>
        <fullName evidence="4">Lipoprotein</fullName>
    </recommendedName>
</protein>
<dbReference type="PROSITE" id="PS51257">
    <property type="entry name" value="PROKAR_LIPOPROTEIN"/>
    <property type="match status" value="1"/>
</dbReference>
<proteinExistence type="predicted"/>
<reference evidence="2 3" key="1">
    <citation type="submission" date="2021-12" db="EMBL/GenBank/DDBJ databases">
        <title>Discovery of the Pendulisporaceae a myxobacterial family with distinct sporulation behavior and unique specialized metabolism.</title>
        <authorList>
            <person name="Garcia R."/>
            <person name="Popoff A."/>
            <person name="Bader C.D."/>
            <person name="Loehr J."/>
            <person name="Walesch S."/>
            <person name="Walt C."/>
            <person name="Boldt J."/>
            <person name="Bunk B."/>
            <person name="Haeckl F.J.F.P.J."/>
            <person name="Gunesch A.P."/>
            <person name="Birkelbach J."/>
            <person name="Nuebel U."/>
            <person name="Pietschmann T."/>
            <person name="Bach T."/>
            <person name="Mueller R."/>
        </authorList>
    </citation>
    <scope>NUCLEOTIDE SEQUENCE [LARGE SCALE GENOMIC DNA]</scope>
    <source>
        <strain evidence="2 3">MSr12523</strain>
    </source>
</reference>
<name>A0ABZ2K473_9BACT</name>
<keyword evidence="3" id="KW-1185">Reference proteome</keyword>
<dbReference type="Proteomes" id="UP001379533">
    <property type="component" value="Chromosome"/>
</dbReference>
<evidence type="ECO:0008006" key="4">
    <source>
        <dbReference type="Google" id="ProtNLM"/>
    </source>
</evidence>
<accession>A0ABZ2K473</accession>
<organism evidence="2 3">
    <name type="scientific">Pendulispora brunnea</name>
    <dbReference type="NCBI Taxonomy" id="2905690"/>
    <lineage>
        <taxon>Bacteria</taxon>
        <taxon>Pseudomonadati</taxon>
        <taxon>Myxococcota</taxon>
        <taxon>Myxococcia</taxon>
        <taxon>Myxococcales</taxon>
        <taxon>Sorangiineae</taxon>
        <taxon>Pendulisporaceae</taxon>
        <taxon>Pendulispora</taxon>
    </lineage>
</organism>
<gene>
    <name evidence="2" type="ORF">LZC95_41430</name>
</gene>
<dbReference type="EMBL" id="CP089982">
    <property type="protein sequence ID" value="WXA92899.1"/>
    <property type="molecule type" value="Genomic_DNA"/>
</dbReference>
<feature type="chain" id="PRO_5046567492" description="Lipoprotein" evidence="1">
    <location>
        <begin position="33"/>
        <end position="96"/>
    </location>
</feature>
<sequence>MISSLKGASLFVSLSLALLGCASSGVTGPQNAQSNSAVSYASIDRSTTYAPSPNRVEEAPVNATAQSNGYRGVGCNEAPTSVGAGIMSSPNARLCP</sequence>
<feature type="signal peptide" evidence="1">
    <location>
        <begin position="1"/>
        <end position="32"/>
    </location>
</feature>
<evidence type="ECO:0000313" key="2">
    <source>
        <dbReference type="EMBL" id="WXA92899.1"/>
    </source>
</evidence>
<evidence type="ECO:0000256" key="1">
    <source>
        <dbReference type="SAM" id="SignalP"/>
    </source>
</evidence>
<evidence type="ECO:0000313" key="3">
    <source>
        <dbReference type="Proteomes" id="UP001379533"/>
    </source>
</evidence>